<dbReference type="OrthoDB" id="4753240at2"/>
<reference evidence="4" key="1">
    <citation type="journal article" date="2016" name="Genome Announc.">
        <title>Draft Genome Sequences of Five Rapidly Growing Mycobacterium Species, M. thermoresistibile, M. fortuitum subsp. acetamidolyticum, M. canariasense, M. brisbanense, and M. novocastrense.</title>
        <authorList>
            <person name="Katahira K."/>
            <person name="Ogura Y."/>
            <person name="Gotoh Y."/>
            <person name="Hayashi T."/>
        </authorList>
    </citation>
    <scope>NUCLEOTIDE SEQUENCE [LARGE SCALE GENOMIC DNA]</scope>
    <source>
        <strain evidence="4">JCM15654</strain>
    </source>
</reference>
<keyword evidence="2" id="KW-0732">Signal</keyword>
<sequence>MILTSKSALAAVAVAGAIAGSAVGLSAATASADPAVPPPSLEAPASAPRKPAQTWQGQPVVWWDWGSGGHWGVWINDGFIPLT</sequence>
<proteinExistence type="predicted"/>
<organism evidence="3 4">
    <name type="scientific">Mycolicibacterium brisbanense</name>
    <dbReference type="NCBI Taxonomy" id="146020"/>
    <lineage>
        <taxon>Bacteria</taxon>
        <taxon>Bacillati</taxon>
        <taxon>Actinomycetota</taxon>
        <taxon>Actinomycetes</taxon>
        <taxon>Mycobacteriales</taxon>
        <taxon>Mycobacteriaceae</taxon>
        <taxon>Mycolicibacterium</taxon>
    </lineage>
</organism>
<feature type="signal peptide" evidence="2">
    <location>
        <begin position="1"/>
        <end position="32"/>
    </location>
</feature>
<evidence type="ECO:0000313" key="4">
    <source>
        <dbReference type="Proteomes" id="UP000069620"/>
    </source>
</evidence>
<name>A0A100VWV0_9MYCO</name>
<gene>
    <name evidence="3" type="ORF">RMCB_1477</name>
</gene>
<dbReference type="STRING" id="146020.RMCB_1477"/>
<feature type="region of interest" description="Disordered" evidence="1">
    <location>
        <begin position="29"/>
        <end position="54"/>
    </location>
</feature>
<evidence type="ECO:0000256" key="2">
    <source>
        <dbReference type="SAM" id="SignalP"/>
    </source>
</evidence>
<dbReference type="AlphaFoldDB" id="A0A100VWV0"/>
<dbReference type="EMBL" id="BCSX01000018">
    <property type="protein sequence ID" value="GAS87381.1"/>
    <property type="molecule type" value="Genomic_DNA"/>
</dbReference>
<comment type="caution">
    <text evidence="3">The sequence shown here is derived from an EMBL/GenBank/DDBJ whole genome shotgun (WGS) entry which is preliminary data.</text>
</comment>
<accession>A0A100VWV0</accession>
<keyword evidence="4" id="KW-1185">Reference proteome</keyword>
<dbReference type="Proteomes" id="UP000069620">
    <property type="component" value="Unassembled WGS sequence"/>
</dbReference>
<protein>
    <submittedName>
        <fullName evidence="3">Uncharacterized protein</fullName>
    </submittedName>
</protein>
<evidence type="ECO:0000256" key="1">
    <source>
        <dbReference type="SAM" id="MobiDB-lite"/>
    </source>
</evidence>
<dbReference type="RefSeq" id="WP_062828247.1">
    <property type="nucleotide sequence ID" value="NZ_BCSX01000018.1"/>
</dbReference>
<evidence type="ECO:0000313" key="3">
    <source>
        <dbReference type="EMBL" id="GAS87381.1"/>
    </source>
</evidence>
<feature type="chain" id="PRO_5038611189" evidence="2">
    <location>
        <begin position="33"/>
        <end position="83"/>
    </location>
</feature>
<reference evidence="4" key="2">
    <citation type="submission" date="2016-02" db="EMBL/GenBank/DDBJ databases">
        <title>Draft genome sequence of five rapidly growing Mycobacterium species.</title>
        <authorList>
            <person name="Katahira K."/>
            <person name="Gotou Y."/>
            <person name="Iida K."/>
            <person name="Ogura Y."/>
            <person name="Hayashi T."/>
        </authorList>
    </citation>
    <scope>NUCLEOTIDE SEQUENCE [LARGE SCALE GENOMIC DNA]</scope>
    <source>
        <strain evidence="4">JCM15654</strain>
    </source>
</reference>